<dbReference type="EMBL" id="CP071517">
    <property type="protein sequence ID" value="QSX76293.1"/>
    <property type="molecule type" value="Genomic_DNA"/>
</dbReference>
<dbReference type="Proteomes" id="UP000663400">
    <property type="component" value="Chromosome"/>
</dbReference>
<protein>
    <submittedName>
        <fullName evidence="1">Uncharacterized protein</fullName>
    </submittedName>
</protein>
<proteinExistence type="predicted"/>
<accession>A0ABX7RDQ8</accession>
<sequence length="82" mass="8304">MSTHNSPATQPLNEQLLVDALRNADPDATVSIESATGQLNVSTVLSQHDILEILGGLGVLAAPTDSHPDAGHQGGQCCGSCG</sequence>
<organism evidence="1 2">
    <name type="scientific">Lysobacter arenosi</name>
    <dbReference type="NCBI Taxonomy" id="2795387"/>
    <lineage>
        <taxon>Bacteria</taxon>
        <taxon>Pseudomonadati</taxon>
        <taxon>Pseudomonadota</taxon>
        <taxon>Gammaproteobacteria</taxon>
        <taxon>Lysobacterales</taxon>
        <taxon>Lysobacteraceae</taxon>
        <taxon>Lysobacter</taxon>
    </lineage>
</organism>
<reference evidence="1 2" key="1">
    <citation type="submission" date="2021-02" db="EMBL/GenBank/DDBJ databases">
        <title>Lysobacter arenosi sp. nov., isolated from soil of gangwondo yeongwol, south Korea.</title>
        <authorList>
            <person name="Kim K.R."/>
            <person name="Kim K.H."/>
            <person name="Jeon C.O."/>
        </authorList>
    </citation>
    <scope>NUCLEOTIDE SEQUENCE [LARGE SCALE GENOMIC DNA]</scope>
    <source>
        <strain evidence="1 2">R7</strain>
    </source>
</reference>
<evidence type="ECO:0000313" key="1">
    <source>
        <dbReference type="EMBL" id="QSX76293.1"/>
    </source>
</evidence>
<keyword evidence="2" id="KW-1185">Reference proteome</keyword>
<gene>
    <name evidence="1" type="ORF">HIV01_007360</name>
</gene>
<evidence type="ECO:0000313" key="2">
    <source>
        <dbReference type="Proteomes" id="UP000663400"/>
    </source>
</evidence>
<dbReference type="RefSeq" id="WP_200605887.1">
    <property type="nucleotide sequence ID" value="NZ_CP071517.1"/>
</dbReference>
<name>A0ABX7RDQ8_9GAMM</name>